<proteinExistence type="predicted"/>
<name>A0A6N2T4P6_9FIRM</name>
<accession>A0A6N2T4P6</accession>
<sequence>MEYRNQKETEFPQNNSNPYHVYYENYLDTNACTECTGLIPCEAHSGEEWDAYRDIFDFTPVPSSSKETPDQNP</sequence>
<organism evidence="1">
    <name type="scientific">Blautia glucerasea</name>
    <dbReference type="NCBI Taxonomy" id="536633"/>
    <lineage>
        <taxon>Bacteria</taxon>
        <taxon>Bacillati</taxon>
        <taxon>Bacillota</taxon>
        <taxon>Clostridia</taxon>
        <taxon>Lachnospirales</taxon>
        <taxon>Lachnospiraceae</taxon>
        <taxon>Blautia</taxon>
    </lineage>
</organism>
<reference evidence="1" key="1">
    <citation type="submission" date="2019-11" db="EMBL/GenBank/DDBJ databases">
        <authorList>
            <person name="Feng L."/>
        </authorList>
    </citation>
    <scope>NUCLEOTIDE SEQUENCE</scope>
    <source>
        <strain evidence="1">BgluceraseaLFYP119</strain>
    </source>
</reference>
<dbReference type="EMBL" id="CACRST010000011">
    <property type="protein sequence ID" value="VYS99070.1"/>
    <property type="molecule type" value="Genomic_DNA"/>
</dbReference>
<gene>
    <name evidence="1" type="ORF">BGLFYP119_01384</name>
</gene>
<protein>
    <submittedName>
        <fullName evidence="1">Uncharacterized protein</fullName>
    </submittedName>
</protein>
<dbReference type="AlphaFoldDB" id="A0A6N2T4P6"/>
<evidence type="ECO:0000313" key="1">
    <source>
        <dbReference type="EMBL" id="VYS99070.1"/>
    </source>
</evidence>